<dbReference type="InterPro" id="IPR010181">
    <property type="entry name" value="CGCAxxGCC_motif"/>
</dbReference>
<dbReference type="EMBL" id="CP046640">
    <property type="protein sequence ID" value="QTL99227.1"/>
    <property type="molecule type" value="Genomic_DNA"/>
</dbReference>
<sequence length="134" mass="14870">MLTDLIKDGFGQEEDLNCAETILYGANKAYDLGLSRNALKLAAAFGGGMAIEDKCGALTAALMVMGNLFVEERAHESSRIKELSKEFFSIYEREMGSIDCAPLKESYRNDEIKCYKVILKSAEILDMIVKRETA</sequence>
<dbReference type="NCBIfam" id="TIGR01909">
    <property type="entry name" value="C_GCAxxG_C_C"/>
    <property type="match status" value="1"/>
</dbReference>
<reference evidence="1" key="1">
    <citation type="submission" date="2019-12" db="EMBL/GenBank/DDBJ databases">
        <authorList>
            <person name="zhang j."/>
            <person name="sun C.M."/>
        </authorList>
    </citation>
    <scope>NUCLEOTIDE SEQUENCE</scope>
    <source>
        <strain evidence="1">NS-1</strain>
    </source>
</reference>
<proteinExistence type="predicted"/>
<evidence type="ECO:0008006" key="3">
    <source>
        <dbReference type="Google" id="ProtNLM"/>
    </source>
</evidence>
<gene>
    <name evidence="1" type="ORF">GM661_15310</name>
</gene>
<organism evidence="1 2">
    <name type="scientific">Iocasia fonsfrigidae</name>
    <dbReference type="NCBI Taxonomy" id="2682810"/>
    <lineage>
        <taxon>Bacteria</taxon>
        <taxon>Bacillati</taxon>
        <taxon>Bacillota</taxon>
        <taxon>Clostridia</taxon>
        <taxon>Halanaerobiales</taxon>
        <taxon>Halanaerobiaceae</taxon>
        <taxon>Iocasia</taxon>
    </lineage>
</organism>
<dbReference type="Pfam" id="PF09719">
    <property type="entry name" value="C_GCAxxG_C_C"/>
    <property type="match status" value="1"/>
</dbReference>
<name>A0A8A7KK51_9FIRM</name>
<accession>A0A8A7KK51</accession>
<dbReference type="AlphaFoldDB" id="A0A8A7KK51"/>
<dbReference type="Proteomes" id="UP000665020">
    <property type="component" value="Chromosome"/>
</dbReference>
<protein>
    <recommendedName>
        <fullName evidence="3">C_GCAxxG_C_C family protein</fullName>
    </recommendedName>
</protein>
<dbReference type="KEGG" id="ifn:GM661_15310"/>
<dbReference type="RefSeq" id="WP_230867618.1">
    <property type="nucleotide sequence ID" value="NZ_CP046640.1"/>
</dbReference>
<evidence type="ECO:0000313" key="2">
    <source>
        <dbReference type="Proteomes" id="UP000665020"/>
    </source>
</evidence>
<keyword evidence="2" id="KW-1185">Reference proteome</keyword>
<evidence type="ECO:0000313" key="1">
    <source>
        <dbReference type="EMBL" id="QTL99227.1"/>
    </source>
</evidence>